<feature type="transmembrane region" description="Helical" evidence="1">
    <location>
        <begin position="7"/>
        <end position="25"/>
    </location>
</feature>
<accession>A0A5N6WMR4</accession>
<keyword evidence="1" id="KW-0812">Transmembrane</keyword>
<keyword evidence="1" id="KW-1133">Transmembrane helix</keyword>
<evidence type="ECO:0000313" key="2">
    <source>
        <dbReference type="EMBL" id="KAE8322053.1"/>
    </source>
</evidence>
<reference evidence="3" key="1">
    <citation type="submission" date="2019-04" db="EMBL/GenBank/DDBJ databases">
        <title>Friends and foes A comparative genomics studyof 23 Aspergillus species from section Flavi.</title>
        <authorList>
            <consortium name="DOE Joint Genome Institute"/>
            <person name="Kjaerbolling I."/>
            <person name="Vesth T."/>
            <person name="Frisvad J.C."/>
            <person name="Nybo J.L."/>
            <person name="Theobald S."/>
            <person name="Kildgaard S."/>
            <person name="Isbrandt T."/>
            <person name="Kuo A."/>
            <person name="Sato A."/>
            <person name="Lyhne E.K."/>
            <person name="Kogle M.E."/>
            <person name="Wiebenga A."/>
            <person name="Kun R.S."/>
            <person name="Lubbers R.J."/>
            <person name="Makela M.R."/>
            <person name="Barry K."/>
            <person name="Chovatia M."/>
            <person name="Clum A."/>
            <person name="Daum C."/>
            <person name="Haridas S."/>
            <person name="He G."/>
            <person name="LaButti K."/>
            <person name="Lipzen A."/>
            <person name="Mondo S."/>
            <person name="Riley R."/>
            <person name="Salamov A."/>
            <person name="Simmons B.A."/>
            <person name="Magnuson J.K."/>
            <person name="Henrissat B."/>
            <person name="Mortensen U.H."/>
            <person name="Larsen T.O."/>
            <person name="Devries R.P."/>
            <person name="Grigoriev I.V."/>
            <person name="Machida M."/>
            <person name="Baker S.E."/>
            <person name="Andersen M.R."/>
        </authorList>
    </citation>
    <scope>NUCLEOTIDE SEQUENCE [LARGE SCALE GENOMIC DNA]</scope>
    <source>
        <strain evidence="3">CBS 130017</strain>
    </source>
</reference>
<dbReference type="Proteomes" id="UP000325945">
    <property type="component" value="Unassembled WGS sequence"/>
</dbReference>
<gene>
    <name evidence="2" type="ORF">BDV39DRAFT_184591</name>
</gene>
<evidence type="ECO:0000256" key="1">
    <source>
        <dbReference type="SAM" id="Phobius"/>
    </source>
</evidence>
<feature type="transmembrane region" description="Helical" evidence="1">
    <location>
        <begin position="37"/>
        <end position="55"/>
    </location>
</feature>
<dbReference type="AlphaFoldDB" id="A0A5N6WMR4"/>
<feature type="transmembrane region" description="Helical" evidence="1">
    <location>
        <begin position="62"/>
        <end position="81"/>
    </location>
</feature>
<evidence type="ECO:0000313" key="3">
    <source>
        <dbReference type="Proteomes" id="UP000325945"/>
    </source>
</evidence>
<sequence length="95" mass="11366">MYACRSIFWWSFRFQLLLALGLAYYPTCICTWEESNQVLVSFPPFSLLFVYFPRLRPFYLRFSCYHICPGYSSCLIIYLYYCLNFDSASFLCSFA</sequence>
<name>A0A5N6WMR4_9EURO</name>
<keyword evidence="3" id="KW-1185">Reference proteome</keyword>
<proteinExistence type="predicted"/>
<protein>
    <submittedName>
        <fullName evidence="2">Uncharacterized protein</fullName>
    </submittedName>
</protein>
<dbReference type="EMBL" id="ML741854">
    <property type="protein sequence ID" value="KAE8322053.1"/>
    <property type="molecule type" value="Genomic_DNA"/>
</dbReference>
<keyword evidence="1" id="KW-0472">Membrane</keyword>
<organism evidence="2 3">
    <name type="scientific">Aspergillus sergii</name>
    <dbReference type="NCBI Taxonomy" id="1034303"/>
    <lineage>
        <taxon>Eukaryota</taxon>
        <taxon>Fungi</taxon>
        <taxon>Dikarya</taxon>
        <taxon>Ascomycota</taxon>
        <taxon>Pezizomycotina</taxon>
        <taxon>Eurotiomycetes</taxon>
        <taxon>Eurotiomycetidae</taxon>
        <taxon>Eurotiales</taxon>
        <taxon>Aspergillaceae</taxon>
        <taxon>Aspergillus</taxon>
        <taxon>Aspergillus subgen. Circumdati</taxon>
    </lineage>
</organism>